<comment type="caution">
    <text evidence="2">The sequence shown here is derived from an EMBL/GenBank/DDBJ whole genome shotgun (WGS) entry which is preliminary data.</text>
</comment>
<organism evidence="2">
    <name type="scientific">Symploca sp. SIO1C4</name>
    <dbReference type="NCBI Taxonomy" id="2607765"/>
    <lineage>
        <taxon>Bacteria</taxon>
        <taxon>Bacillati</taxon>
        <taxon>Cyanobacteriota</taxon>
        <taxon>Cyanophyceae</taxon>
        <taxon>Coleofasciculales</taxon>
        <taxon>Coleofasciculaceae</taxon>
        <taxon>Symploca</taxon>
    </lineage>
</organism>
<name>A0A6B3NPG9_9CYAN</name>
<evidence type="ECO:0000313" key="2">
    <source>
        <dbReference type="EMBL" id="NER31138.1"/>
    </source>
</evidence>
<protein>
    <submittedName>
        <fullName evidence="2">Uncharacterized protein</fullName>
    </submittedName>
</protein>
<feature type="compositionally biased region" description="Basic and acidic residues" evidence="1">
    <location>
        <begin position="145"/>
        <end position="159"/>
    </location>
</feature>
<feature type="non-terminal residue" evidence="2">
    <location>
        <position position="286"/>
    </location>
</feature>
<feature type="region of interest" description="Disordered" evidence="1">
    <location>
        <begin position="124"/>
        <end position="169"/>
    </location>
</feature>
<accession>A0A6B3NPG9</accession>
<dbReference type="EMBL" id="JAAHFQ010000729">
    <property type="protein sequence ID" value="NER31138.1"/>
    <property type="molecule type" value="Genomic_DNA"/>
</dbReference>
<reference evidence="2" key="1">
    <citation type="submission" date="2019-11" db="EMBL/GenBank/DDBJ databases">
        <title>Genomic insights into an expanded diversity of filamentous marine cyanobacteria reveals the extraordinary biosynthetic potential of Moorea and Okeania.</title>
        <authorList>
            <person name="Ferreira Leao T."/>
            <person name="Wang M."/>
            <person name="Moss N."/>
            <person name="Da Silva R."/>
            <person name="Sanders J."/>
            <person name="Nurk S."/>
            <person name="Gurevich A."/>
            <person name="Humphrey G."/>
            <person name="Reher R."/>
            <person name="Zhu Q."/>
            <person name="Belda-Ferre P."/>
            <person name="Glukhov E."/>
            <person name="Rex R."/>
            <person name="Dorrestein P.C."/>
            <person name="Knight R."/>
            <person name="Pevzner P."/>
            <person name="Gerwick W.H."/>
            <person name="Gerwick L."/>
        </authorList>
    </citation>
    <scope>NUCLEOTIDE SEQUENCE</scope>
    <source>
        <strain evidence="2">SIO1C4</strain>
    </source>
</reference>
<proteinExistence type="predicted"/>
<dbReference type="AlphaFoldDB" id="A0A6B3NPG9"/>
<evidence type="ECO:0000256" key="1">
    <source>
        <dbReference type="SAM" id="MobiDB-lite"/>
    </source>
</evidence>
<gene>
    <name evidence="2" type="ORF">F6J89_26835</name>
</gene>
<feature type="compositionally biased region" description="Polar residues" evidence="1">
    <location>
        <begin position="160"/>
        <end position="169"/>
    </location>
</feature>
<sequence>MINRIDEPFYPLTPETSQKLRRAKLTAAEWRLWVYLTEIDPWGDRYQDIPDTLTVMQEVGIKKSTYYTAIAKLQKLGLFDFQDKGFAIRNLAHPKNRKAFQETGNDSKNLESIPKNRKAFQKIGSDSKNLESIPKNRKRFQKIGNDSKKSENQRLEPSHSKGSNSSQIYSDYSDFNKTLSEGERENFLKFGLKKAAELPKLPTLPQKWIESNFDELYKQFCQANGKQTQVPEYDWSKHPQFQKALEQMRIGVPKFKRIGCPEIPELADLDKATRLAMLEFARKHDL</sequence>